<accession>A0ABD6X069</accession>
<dbReference type="EMBL" id="PYMM01000014">
    <property type="protein sequence ID" value="PSU15427.1"/>
    <property type="molecule type" value="Genomic_DNA"/>
</dbReference>
<dbReference type="PANTHER" id="PTHR33420:SF26">
    <property type="entry name" value="FIMBRIAL SUBUNIT"/>
    <property type="match status" value="1"/>
</dbReference>
<dbReference type="Pfam" id="PF00419">
    <property type="entry name" value="Fimbrial"/>
    <property type="match status" value="1"/>
</dbReference>
<dbReference type="InterPro" id="IPR000259">
    <property type="entry name" value="Adhesion_dom_fimbrial"/>
</dbReference>
<organism evidence="2 3">
    <name type="scientific">Photobacterium damselae</name>
    <dbReference type="NCBI Taxonomy" id="38293"/>
    <lineage>
        <taxon>Bacteria</taxon>
        <taxon>Pseudomonadati</taxon>
        <taxon>Pseudomonadota</taxon>
        <taxon>Gammaproteobacteria</taxon>
        <taxon>Vibrionales</taxon>
        <taxon>Vibrionaceae</taxon>
        <taxon>Photobacterium</taxon>
    </lineage>
</organism>
<dbReference type="Proteomes" id="UP000241404">
    <property type="component" value="Unassembled WGS sequence"/>
</dbReference>
<evidence type="ECO:0000259" key="1">
    <source>
        <dbReference type="Pfam" id="PF00419"/>
    </source>
</evidence>
<evidence type="ECO:0000313" key="3">
    <source>
        <dbReference type="Proteomes" id="UP000241404"/>
    </source>
</evidence>
<evidence type="ECO:0000313" key="2">
    <source>
        <dbReference type="EMBL" id="PSU15427.1"/>
    </source>
</evidence>
<name>A0ABD6X069_PHODM</name>
<sequence>MFIYGNKNLIKYSLIIISFFIINYANSTPINEDNSLGGLRGKVGFGGEIINPSCSISTEDQYQEIDLGVIAIRDFSHFEANRERKLIIKLNNCEIVNAGEHNYDLSKVIVSFEGLSGSKKNHYGIAGDAHGIEIEIDDGQYETDNIEHEHYQSVLGNGEALEYIIRVVRNGKPMKKGYFSTSLRFKLNYQ</sequence>
<dbReference type="SUPFAM" id="SSF49401">
    <property type="entry name" value="Bacterial adhesins"/>
    <property type="match status" value="1"/>
</dbReference>
<dbReference type="InterPro" id="IPR036937">
    <property type="entry name" value="Adhesion_dom_fimbrial_sf"/>
</dbReference>
<dbReference type="Gene3D" id="2.60.40.1090">
    <property type="entry name" value="Fimbrial-type adhesion domain"/>
    <property type="match status" value="1"/>
</dbReference>
<protein>
    <submittedName>
        <fullName evidence="2">Type 1 fimbrial protein</fullName>
    </submittedName>
</protein>
<comment type="caution">
    <text evidence="2">The sequence shown here is derived from an EMBL/GenBank/DDBJ whole genome shotgun (WGS) entry which is preliminary data.</text>
</comment>
<gene>
    <name evidence="2" type="ORF">CTM90_16415</name>
</gene>
<dbReference type="InterPro" id="IPR008966">
    <property type="entry name" value="Adhesion_dom_sf"/>
</dbReference>
<dbReference type="PANTHER" id="PTHR33420">
    <property type="entry name" value="FIMBRIAL SUBUNIT ELFA-RELATED"/>
    <property type="match status" value="1"/>
</dbReference>
<dbReference type="AlphaFoldDB" id="A0ABD6X069"/>
<dbReference type="InterPro" id="IPR050263">
    <property type="entry name" value="Bact_Fimbrial_Adh_Pro"/>
</dbReference>
<proteinExistence type="predicted"/>
<feature type="domain" description="Fimbrial-type adhesion" evidence="1">
    <location>
        <begin position="45"/>
        <end position="190"/>
    </location>
</feature>
<reference evidence="2 3" key="1">
    <citation type="submission" date="2018-03" db="EMBL/GenBank/DDBJ databases">
        <title>Whole genome sequencing of Histamine producing bacteria.</title>
        <authorList>
            <person name="Butler K."/>
        </authorList>
    </citation>
    <scope>NUCLEOTIDE SEQUENCE [LARGE SCALE GENOMIC DNA]</scope>
    <source>
        <strain evidence="2 3">BT-6</strain>
    </source>
</reference>